<reference evidence="8 9" key="1">
    <citation type="submission" date="2021-02" db="EMBL/GenBank/DDBJ databases">
        <authorList>
            <person name="Lee D.-H."/>
        </authorList>
    </citation>
    <scope>NUCLEOTIDE SEQUENCE [LARGE SCALE GENOMIC DNA]</scope>
    <source>
        <strain evidence="8 9">UL073</strain>
    </source>
</reference>
<organism evidence="8 9">
    <name type="scientific">Zestomonas insulae</name>
    <dbReference type="NCBI Taxonomy" id="2809017"/>
    <lineage>
        <taxon>Bacteria</taxon>
        <taxon>Pseudomonadati</taxon>
        <taxon>Pseudomonadota</taxon>
        <taxon>Gammaproteobacteria</taxon>
        <taxon>Pseudomonadales</taxon>
        <taxon>Pseudomonadaceae</taxon>
        <taxon>Zestomonas</taxon>
    </lineage>
</organism>
<dbReference type="SMART" id="SM00702">
    <property type="entry name" value="P4Hc"/>
    <property type="match status" value="1"/>
</dbReference>
<evidence type="ECO:0000256" key="2">
    <source>
        <dbReference type="ARBA" id="ARBA00022723"/>
    </source>
</evidence>
<dbReference type="EMBL" id="JAFEUP010000001">
    <property type="protein sequence ID" value="MBM7059465.1"/>
    <property type="molecule type" value="Genomic_DNA"/>
</dbReference>
<evidence type="ECO:0000256" key="4">
    <source>
        <dbReference type="ARBA" id="ARBA00022964"/>
    </source>
</evidence>
<gene>
    <name evidence="8" type="ORF">JQX08_01975</name>
</gene>
<dbReference type="Pfam" id="PF00578">
    <property type="entry name" value="AhpC-TSA"/>
    <property type="match status" value="1"/>
</dbReference>
<keyword evidence="2" id="KW-0479">Metal-binding</keyword>
<keyword evidence="4" id="KW-0223">Dioxygenase</keyword>
<comment type="cofactor">
    <cofactor evidence="1">
        <name>L-ascorbate</name>
        <dbReference type="ChEBI" id="CHEBI:38290"/>
    </cofactor>
</comment>
<dbReference type="Gene3D" id="3.40.30.10">
    <property type="entry name" value="Glutaredoxin"/>
    <property type="match status" value="1"/>
</dbReference>
<dbReference type="Proteomes" id="UP000717995">
    <property type="component" value="Unassembled WGS sequence"/>
</dbReference>
<keyword evidence="3" id="KW-0847">Vitamin C</keyword>
<comment type="caution">
    <text evidence="8">The sequence shown here is derived from an EMBL/GenBank/DDBJ whole genome shotgun (WGS) entry which is preliminary data.</text>
</comment>
<accession>A0ABS2IC88</accession>
<evidence type="ECO:0000256" key="5">
    <source>
        <dbReference type="ARBA" id="ARBA00023002"/>
    </source>
</evidence>
<evidence type="ECO:0000256" key="6">
    <source>
        <dbReference type="ARBA" id="ARBA00023004"/>
    </source>
</evidence>
<feature type="domain" description="Fe2OG dioxygenase" evidence="7">
    <location>
        <begin position="249"/>
        <end position="344"/>
    </location>
</feature>
<dbReference type="InterPro" id="IPR000866">
    <property type="entry name" value="AhpC/TSA"/>
</dbReference>
<name>A0ABS2IC88_9GAMM</name>
<dbReference type="Gene3D" id="2.60.120.620">
    <property type="entry name" value="q2cbj1_9rhob like domain"/>
    <property type="match status" value="1"/>
</dbReference>
<evidence type="ECO:0000256" key="1">
    <source>
        <dbReference type="ARBA" id="ARBA00001961"/>
    </source>
</evidence>
<evidence type="ECO:0000259" key="7">
    <source>
        <dbReference type="PROSITE" id="PS51471"/>
    </source>
</evidence>
<dbReference type="InterPro" id="IPR044862">
    <property type="entry name" value="Pro_4_hyd_alph_FE2OG_OXY"/>
</dbReference>
<evidence type="ECO:0000313" key="9">
    <source>
        <dbReference type="Proteomes" id="UP000717995"/>
    </source>
</evidence>
<dbReference type="PROSITE" id="PS51471">
    <property type="entry name" value="FE2OG_OXY"/>
    <property type="match status" value="1"/>
</dbReference>
<keyword evidence="9" id="KW-1185">Reference proteome</keyword>
<dbReference type="SUPFAM" id="SSF51197">
    <property type="entry name" value="Clavaminate synthase-like"/>
    <property type="match status" value="1"/>
</dbReference>
<keyword evidence="6" id="KW-0408">Iron</keyword>
<dbReference type="InterPro" id="IPR006620">
    <property type="entry name" value="Pro_4_hyd_alph"/>
</dbReference>
<keyword evidence="5" id="KW-0560">Oxidoreductase</keyword>
<protein>
    <submittedName>
        <fullName evidence="8">2OG-Fe(II) oxygenase</fullName>
    </submittedName>
</protein>
<evidence type="ECO:0000313" key="8">
    <source>
        <dbReference type="EMBL" id="MBM7059465.1"/>
    </source>
</evidence>
<sequence>MTAKALAAGDAAPWFHCRSRVNPRYTFDTAAGRYIVLHFFGTAARPQAAELLHDFQRIRPLFDDQHASFFGVSMDPADEQLQRVNDAVPGIRYFWDFDGVVSRLYGALAEDHAYQPLTYILDPRLRILAILPINTVAGHVDMVRDILRRLPRSAPPAPALAQAPVLVVPRILEAELCQQLIEVYEQHGGEESGFMQERNGLTVTVHGHRHKRRRDHHLQDLALRDAVLVRLRRRLVPEVLKAFQFSATYIERMLVACYDSAEGGHFRAHRDNTTKGTAHRRFAVSLFLNTGGYEGGLLRFPEFGNSLYSAPTGGAVVFSCSLLHEATPVTQGKRYMFLPFLYDDDAKRVRDANQQYLEDNGKALP</sequence>
<dbReference type="InterPro" id="IPR005123">
    <property type="entry name" value="Oxoglu/Fe-dep_dioxygenase_dom"/>
</dbReference>
<evidence type="ECO:0000256" key="3">
    <source>
        <dbReference type="ARBA" id="ARBA00022896"/>
    </source>
</evidence>
<dbReference type="RefSeq" id="WP_204914332.1">
    <property type="nucleotide sequence ID" value="NZ_JAFEUP010000001.1"/>
</dbReference>
<proteinExistence type="predicted"/>
<dbReference type="InterPro" id="IPR036249">
    <property type="entry name" value="Thioredoxin-like_sf"/>
</dbReference>
<dbReference type="SUPFAM" id="SSF52833">
    <property type="entry name" value="Thioredoxin-like"/>
    <property type="match status" value="1"/>
</dbReference>
<dbReference type="Pfam" id="PF13640">
    <property type="entry name" value="2OG-FeII_Oxy_3"/>
    <property type="match status" value="1"/>
</dbReference>